<dbReference type="PANTHER" id="PTHR46796">
    <property type="entry name" value="HTH-TYPE TRANSCRIPTIONAL ACTIVATOR RHAS-RELATED"/>
    <property type="match status" value="1"/>
</dbReference>
<dbReference type="Proteomes" id="UP001595579">
    <property type="component" value="Unassembled WGS sequence"/>
</dbReference>
<reference evidence="6" key="1">
    <citation type="journal article" date="2019" name="Int. J. Syst. Evol. Microbiol.">
        <title>The Global Catalogue of Microorganisms (GCM) 10K type strain sequencing project: providing services to taxonomists for standard genome sequencing and annotation.</title>
        <authorList>
            <consortium name="The Broad Institute Genomics Platform"/>
            <consortium name="The Broad Institute Genome Sequencing Center for Infectious Disease"/>
            <person name="Wu L."/>
            <person name="Ma J."/>
        </authorList>
    </citation>
    <scope>NUCLEOTIDE SEQUENCE [LARGE SCALE GENOMIC DNA]</scope>
    <source>
        <strain evidence="6">CECT 7698</strain>
    </source>
</reference>
<evidence type="ECO:0000256" key="3">
    <source>
        <dbReference type="ARBA" id="ARBA00023163"/>
    </source>
</evidence>
<dbReference type="RefSeq" id="WP_386771425.1">
    <property type="nucleotide sequence ID" value="NZ_JBHRUG010000005.1"/>
</dbReference>
<keyword evidence="6" id="KW-1185">Reference proteome</keyword>
<feature type="domain" description="HTH araC/xylS-type" evidence="4">
    <location>
        <begin position="161"/>
        <end position="259"/>
    </location>
</feature>
<proteinExistence type="predicted"/>
<dbReference type="PROSITE" id="PS51257">
    <property type="entry name" value="PROKAR_LIPOPROTEIN"/>
    <property type="match status" value="1"/>
</dbReference>
<dbReference type="SMART" id="SM00342">
    <property type="entry name" value="HTH_ARAC"/>
    <property type="match status" value="1"/>
</dbReference>
<comment type="caution">
    <text evidence="5">The sequence shown here is derived from an EMBL/GenBank/DDBJ whole genome shotgun (WGS) entry which is preliminary data.</text>
</comment>
<dbReference type="Pfam" id="PF12833">
    <property type="entry name" value="HTH_18"/>
    <property type="match status" value="1"/>
</dbReference>
<dbReference type="SUPFAM" id="SSF46689">
    <property type="entry name" value="Homeodomain-like"/>
    <property type="match status" value="2"/>
</dbReference>
<evidence type="ECO:0000256" key="1">
    <source>
        <dbReference type="ARBA" id="ARBA00023015"/>
    </source>
</evidence>
<name>A0ABV7LK28_9GAMM</name>
<sequence length="261" mass="29669">MSFFHLRACTLTRHHISHEHRFHQLILATSGCTELSIEGRGEFVTGERGCLIPTTYHHEYQGDDRNRTLVLDVPLTSLPVLSCSDEINRLFTRPRFFTVSPKLHRLADSLMQQVDHFPELQSEIAALILRAIYLELHDERLPDDMFGSSGSGRCRRRLDLSRIDAYIDAHLADEIRVETLAGLCALSIGHFHACFRDVTGMTPLGYVQGRRLDHAFSLVRHTDLALGQVASLVGFRDQGSFSRAYLRRFKMSPLADRRAVN</sequence>
<evidence type="ECO:0000313" key="6">
    <source>
        <dbReference type="Proteomes" id="UP001595579"/>
    </source>
</evidence>
<evidence type="ECO:0000313" key="5">
    <source>
        <dbReference type="EMBL" id="MFC3282556.1"/>
    </source>
</evidence>
<accession>A0ABV7LK28</accession>
<dbReference type="InterPro" id="IPR018060">
    <property type="entry name" value="HTH_AraC"/>
</dbReference>
<dbReference type="Gene3D" id="1.10.10.60">
    <property type="entry name" value="Homeodomain-like"/>
    <property type="match status" value="1"/>
</dbReference>
<organism evidence="5 6">
    <name type="scientific">Litchfieldella rifensis</name>
    <dbReference type="NCBI Taxonomy" id="762643"/>
    <lineage>
        <taxon>Bacteria</taxon>
        <taxon>Pseudomonadati</taxon>
        <taxon>Pseudomonadota</taxon>
        <taxon>Gammaproteobacteria</taxon>
        <taxon>Oceanospirillales</taxon>
        <taxon>Halomonadaceae</taxon>
        <taxon>Litchfieldella</taxon>
    </lineage>
</organism>
<evidence type="ECO:0000256" key="2">
    <source>
        <dbReference type="ARBA" id="ARBA00023125"/>
    </source>
</evidence>
<evidence type="ECO:0000259" key="4">
    <source>
        <dbReference type="PROSITE" id="PS01124"/>
    </source>
</evidence>
<dbReference type="PROSITE" id="PS01124">
    <property type="entry name" value="HTH_ARAC_FAMILY_2"/>
    <property type="match status" value="1"/>
</dbReference>
<dbReference type="PANTHER" id="PTHR46796:SF10">
    <property type="entry name" value="TRANSCRIPTIONAL ACTIVATOR FEAR"/>
    <property type="match status" value="1"/>
</dbReference>
<keyword evidence="2" id="KW-0238">DNA-binding</keyword>
<dbReference type="InterPro" id="IPR050204">
    <property type="entry name" value="AraC_XylS_family_regulators"/>
</dbReference>
<dbReference type="InterPro" id="IPR009057">
    <property type="entry name" value="Homeodomain-like_sf"/>
</dbReference>
<protein>
    <submittedName>
        <fullName evidence="5">Helix-turn-helix domain-containing protein</fullName>
    </submittedName>
</protein>
<keyword evidence="1" id="KW-0805">Transcription regulation</keyword>
<keyword evidence="3" id="KW-0804">Transcription</keyword>
<dbReference type="EMBL" id="JBHRUG010000005">
    <property type="protein sequence ID" value="MFC3282556.1"/>
    <property type="molecule type" value="Genomic_DNA"/>
</dbReference>
<gene>
    <name evidence="5" type="ORF">ACFOEV_02895</name>
</gene>